<comment type="similarity">
    <text evidence="3">In the N-terminal section; belongs to the glycosyltransferase 51 family.</text>
</comment>
<evidence type="ECO:0000256" key="2">
    <source>
        <dbReference type="ARBA" id="ARBA00007090"/>
    </source>
</evidence>
<dbReference type="GO" id="GO:0005886">
    <property type="term" value="C:plasma membrane"/>
    <property type="evidence" value="ECO:0007669"/>
    <property type="project" value="UniProtKB-SubCell"/>
</dbReference>
<proteinExistence type="inferred from homology"/>
<evidence type="ECO:0000256" key="1">
    <source>
        <dbReference type="ARBA" id="ARBA00004236"/>
    </source>
</evidence>
<evidence type="ECO:0000256" key="10">
    <source>
        <dbReference type="ARBA" id="ARBA00022960"/>
    </source>
</evidence>
<keyword evidence="10" id="KW-0133">Cell shape</keyword>
<dbReference type="Pfam" id="PF00905">
    <property type="entry name" value="Transpeptidase"/>
    <property type="match status" value="1"/>
</dbReference>
<evidence type="ECO:0000256" key="13">
    <source>
        <dbReference type="ARBA" id="ARBA00023268"/>
    </source>
</evidence>
<keyword evidence="5" id="KW-0121">Carboxypeptidase</keyword>
<sequence length="621" mass="69722">MRLFAGSLLTVFFIGTFFLLFTQTSKELSSAQTLHEVLDEQIRFTEIDLPANSVMTDRNGNIISDIYSDQNRVFIEYDDIPQSMIDLFIAVEDKLFYEHEGFDVSGIARALIVNLQSDGIEQGASTITQQVARNLYLSHEQSYERKITELLYAYQLEREMSKEDILELYINTIYFANGVYGFEAASQYYFSKSVHDLTLAETAFLGAIPNNPTVYNPLTNEDNTHSRKEFMLNRMLNEGFIAEEERDAALQESIVFSSKEKVDEYPDYVTYIYHELDALIAESEGYRDQLKQATTPEAREAINETIRERRQTILRAGVTIETALDQQIQRHLVTTINTRLDGSPVEAAASVVDHQSNEIVALTGGKNYRKFDFHRGYQAKRQPGSAIKPLLSFAPFIEATGQTRTSIVDAGPFSRNGYSPTNFGGGVYGLVTMEQAFVQSYNTAAVRMLDSIGIDSGFSYLNQFDFSSIVNDDYRLPAALGGFTNGMSVNEMTQAYTVFQTEGNYLSPRAIKRVVDLEGNELYSWSKSPKAVYSADTATQIKRMMQENVNRGTGREAGRGVAGYVGGKTGTTNTYHDLWFVGATEAHTVGLWIGQDQPTPLQSESSGQLHTRLWNQLVRGF</sequence>
<keyword evidence="7" id="KW-0328">Glycosyltransferase</keyword>
<feature type="domain" description="Penicillin-binding protein transpeptidase" evidence="17">
    <location>
        <begin position="348"/>
        <end position="587"/>
    </location>
</feature>
<evidence type="ECO:0000256" key="5">
    <source>
        <dbReference type="ARBA" id="ARBA00022645"/>
    </source>
</evidence>
<dbReference type="Proteomes" id="UP000318138">
    <property type="component" value="Chromosome"/>
</dbReference>
<dbReference type="InterPro" id="IPR023346">
    <property type="entry name" value="Lysozyme-like_dom_sf"/>
</dbReference>
<dbReference type="Gene3D" id="3.40.710.10">
    <property type="entry name" value="DD-peptidase/beta-lactamase superfamily"/>
    <property type="match status" value="1"/>
</dbReference>
<dbReference type="SUPFAM" id="SSF56601">
    <property type="entry name" value="beta-lactamase/transpeptidase-like"/>
    <property type="match status" value="1"/>
</dbReference>
<keyword evidence="13" id="KW-0511">Multifunctional enzyme</keyword>
<keyword evidence="20" id="KW-1185">Reference proteome</keyword>
<dbReference type="KEGG" id="psua:FLK61_28285"/>
<dbReference type="Pfam" id="PF00912">
    <property type="entry name" value="Transgly"/>
    <property type="match status" value="1"/>
</dbReference>
<dbReference type="Gene3D" id="1.10.3810.10">
    <property type="entry name" value="Biosynthetic peptidoglycan transglycosylase-like"/>
    <property type="match status" value="1"/>
</dbReference>
<protein>
    <submittedName>
        <fullName evidence="19">Transglycosylase domain-containing protein</fullName>
    </submittedName>
</protein>
<evidence type="ECO:0000259" key="17">
    <source>
        <dbReference type="Pfam" id="PF00905"/>
    </source>
</evidence>
<keyword evidence="11" id="KW-0573">Peptidoglycan synthesis</keyword>
<dbReference type="InterPro" id="IPR012338">
    <property type="entry name" value="Beta-lactam/transpept-like"/>
</dbReference>
<keyword evidence="4" id="KW-1003">Cell membrane</keyword>
<dbReference type="GO" id="GO:0006508">
    <property type="term" value="P:proteolysis"/>
    <property type="evidence" value="ECO:0007669"/>
    <property type="project" value="UniProtKB-KW"/>
</dbReference>
<dbReference type="AlphaFoldDB" id="A0A859FBA9"/>
<evidence type="ECO:0000256" key="9">
    <source>
        <dbReference type="ARBA" id="ARBA00022801"/>
    </source>
</evidence>
<dbReference type="GO" id="GO:0008955">
    <property type="term" value="F:peptidoglycan glycosyltransferase activity"/>
    <property type="evidence" value="ECO:0007669"/>
    <property type="project" value="UniProtKB-EC"/>
</dbReference>
<dbReference type="GO" id="GO:0009002">
    <property type="term" value="F:serine-type D-Ala-D-Ala carboxypeptidase activity"/>
    <property type="evidence" value="ECO:0007669"/>
    <property type="project" value="UniProtKB-EC"/>
</dbReference>
<evidence type="ECO:0000313" key="20">
    <source>
        <dbReference type="Proteomes" id="UP000318138"/>
    </source>
</evidence>
<name>A0A859FBA9_9BACI</name>
<evidence type="ECO:0000256" key="8">
    <source>
        <dbReference type="ARBA" id="ARBA00022679"/>
    </source>
</evidence>
<dbReference type="SUPFAM" id="SSF53955">
    <property type="entry name" value="Lysozyme-like"/>
    <property type="match status" value="1"/>
</dbReference>
<keyword evidence="12" id="KW-0472">Membrane</keyword>
<dbReference type="GO" id="GO:0071555">
    <property type="term" value="P:cell wall organization"/>
    <property type="evidence" value="ECO:0007669"/>
    <property type="project" value="UniProtKB-KW"/>
</dbReference>
<dbReference type="InterPro" id="IPR050396">
    <property type="entry name" value="Glycosyltr_51/Transpeptidase"/>
</dbReference>
<comment type="catalytic activity">
    <reaction evidence="15">
        <text>Preferential cleavage: (Ac)2-L-Lys-D-Ala-|-D-Ala. Also transpeptidation of peptidyl-alanyl moieties that are N-acyl substituents of D-alanine.</text>
        <dbReference type="EC" id="3.4.16.4"/>
    </reaction>
</comment>
<gene>
    <name evidence="19" type="ORF">FLK61_28285</name>
</gene>
<dbReference type="FunFam" id="1.10.3810.10:FF:000001">
    <property type="entry name" value="Penicillin-binding protein 1A"/>
    <property type="match status" value="1"/>
</dbReference>
<reference evidence="20" key="1">
    <citation type="submission" date="2019-07" db="EMBL/GenBank/DDBJ databases">
        <title>Bacillus alkalisoli sp. nov. isolated from saline soil.</title>
        <authorList>
            <person name="Sun J.-Q."/>
            <person name="Xu L."/>
        </authorList>
    </citation>
    <scope>NUCLEOTIDE SEQUENCE [LARGE SCALE GENOMIC DNA]</scope>
    <source>
        <strain evidence="20">M4U3P1</strain>
    </source>
</reference>
<evidence type="ECO:0000256" key="7">
    <source>
        <dbReference type="ARBA" id="ARBA00022676"/>
    </source>
</evidence>
<organism evidence="19 20">
    <name type="scientific">Paenalkalicoccus suaedae</name>
    <dbReference type="NCBI Taxonomy" id="2592382"/>
    <lineage>
        <taxon>Bacteria</taxon>
        <taxon>Bacillati</taxon>
        <taxon>Bacillota</taxon>
        <taxon>Bacilli</taxon>
        <taxon>Bacillales</taxon>
        <taxon>Bacillaceae</taxon>
        <taxon>Paenalkalicoccus</taxon>
    </lineage>
</organism>
<evidence type="ECO:0000256" key="4">
    <source>
        <dbReference type="ARBA" id="ARBA00022475"/>
    </source>
</evidence>
<evidence type="ECO:0000256" key="16">
    <source>
        <dbReference type="ARBA" id="ARBA00049902"/>
    </source>
</evidence>
<dbReference type="PANTHER" id="PTHR32282:SF11">
    <property type="entry name" value="PENICILLIN-BINDING PROTEIN 1B"/>
    <property type="match status" value="1"/>
</dbReference>
<keyword evidence="8" id="KW-0808">Transferase</keyword>
<keyword evidence="6" id="KW-0645">Protease</keyword>
<keyword evidence="14" id="KW-0961">Cell wall biogenesis/degradation</keyword>
<evidence type="ECO:0000256" key="6">
    <source>
        <dbReference type="ARBA" id="ARBA00022670"/>
    </source>
</evidence>
<dbReference type="InterPro" id="IPR036950">
    <property type="entry name" value="PBP_transglycosylase"/>
</dbReference>
<dbReference type="PANTHER" id="PTHR32282">
    <property type="entry name" value="BINDING PROTEIN TRANSPEPTIDASE, PUTATIVE-RELATED"/>
    <property type="match status" value="1"/>
</dbReference>
<comment type="similarity">
    <text evidence="2">In the C-terminal section; belongs to the transpeptidase family.</text>
</comment>
<evidence type="ECO:0000256" key="15">
    <source>
        <dbReference type="ARBA" id="ARBA00034000"/>
    </source>
</evidence>
<comment type="subcellular location">
    <subcellularLocation>
        <location evidence="1">Cell membrane</location>
    </subcellularLocation>
</comment>
<dbReference type="EMBL" id="CP041372">
    <property type="protein sequence ID" value="QKS70643.1"/>
    <property type="molecule type" value="Genomic_DNA"/>
</dbReference>
<keyword evidence="9" id="KW-0378">Hydrolase</keyword>
<comment type="catalytic activity">
    <reaction evidence="16">
        <text>[GlcNAc-(1-&gt;4)-Mur2Ac(oyl-L-Ala-gamma-D-Glu-L-Lys-D-Ala-D-Ala)](n)-di-trans,octa-cis-undecaprenyl diphosphate + beta-D-GlcNAc-(1-&gt;4)-Mur2Ac(oyl-L-Ala-gamma-D-Glu-L-Lys-D-Ala-D-Ala)-di-trans,octa-cis-undecaprenyl diphosphate = [GlcNAc-(1-&gt;4)-Mur2Ac(oyl-L-Ala-gamma-D-Glu-L-Lys-D-Ala-D-Ala)](n+1)-di-trans,octa-cis-undecaprenyl diphosphate + di-trans,octa-cis-undecaprenyl diphosphate + H(+)</text>
        <dbReference type="Rhea" id="RHEA:23708"/>
        <dbReference type="Rhea" id="RHEA-COMP:9602"/>
        <dbReference type="Rhea" id="RHEA-COMP:9603"/>
        <dbReference type="ChEBI" id="CHEBI:15378"/>
        <dbReference type="ChEBI" id="CHEBI:58405"/>
        <dbReference type="ChEBI" id="CHEBI:60033"/>
        <dbReference type="ChEBI" id="CHEBI:78435"/>
        <dbReference type="EC" id="2.4.99.28"/>
    </reaction>
</comment>
<feature type="domain" description="Glycosyl transferase family 51" evidence="18">
    <location>
        <begin position="60"/>
        <end position="235"/>
    </location>
</feature>
<dbReference type="GO" id="GO:0030288">
    <property type="term" value="C:outer membrane-bounded periplasmic space"/>
    <property type="evidence" value="ECO:0007669"/>
    <property type="project" value="TreeGrafter"/>
</dbReference>
<evidence type="ECO:0000259" key="18">
    <source>
        <dbReference type="Pfam" id="PF00912"/>
    </source>
</evidence>
<dbReference type="InterPro" id="IPR001460">
    <property type="entry name" value="PCN-bd_Tpept"/>
</dbReference>
<dbReference type="GO" id="GO:0008658">
    <property type="term" value="F:penicillin binding"/>
    <property type="evidence" value="ECO:0007669"/>
    <property type="project" value="InterPro"/>
</dbReference>
<dbReference type="InterPro" id="IPR001264">
    <property type="entry name" value="Glyco_trans_51"/>
</dbReference>
<dbReference type="RefSeq" id="WP_176008679.1">
    <property type="nucleotide sequence ID" value="NZ_CP041372.2"/>
</dbReference>
<dbReference type="GO" id="GO:0009252">
    <property type="term" value="P:peptidoglycan biosynthetic process"/>
    <property type="evidence" value="ECO:0007669"/>
    <property type="project" value="UniProtKB-KW"/>
</dbReference>
<evidence type="ECO:0000256" key="14">
    <source>
        <dbReference type="ARBA" id="ARBA00023316"/>
    </source>
</evidence>
<dbReference type="GO" id="GO:0008360">
    <property type="term" value="P:regulation of cell shape"/>
    <property type="evidence" value="ECO:0007669"/>
    <property type="project" value="UniProtKB-KW"/>
</dbReference>
<evidence type="ECO:0000256" key="3">
    <source>
        <dbReference type="ARBA" id="ARBA00007739"/>
    </source>
</evidence>
<accession>A0A859FBA9</accession>
<evidence type="ECO:0000256" key="12">
    <source>
        <dbReference type="ARBA" id="ARBA00023136"/>
    </source>
</evidence>
<evidence type="ECO:0000256" key="11">
    <source>
        <dbReference type="ARBA" id="ARBA00022984"/>
    </source>
</evidence>
<evidence type="ECO:0000313" key="19">
    <source>
        <dbReference type="EMBL" id="QKS70643.1"/>
    </source>
</evidence>